<accession>A0ABX2EQ84</accession>
<proteinExistence type="predicted"/>
<dbReference type="Gene3D" id="2.60.40.420">
    <property type="entry name" value="Cupredoxins - blue copper proteins"/>
    <property type="match status" value="1"/>
</dbReference>
<comment type="subcellular location">
    <subcellularLocation>
        <location evidence="1">Periplasm</location>
    </subcellularLocation>
</comment>
<feature type="chain" id="PRO_5046050480" evidence="2">
    <location>
        <begin position="21"/>
        <end position="214"/>
    </location>
</feature>
<name>A0ABX2EQ84_9BURK</name>
<dbReference type="InterPro" id="IPR008972">
    <property type="entry name" value="Cupredoxin"/>
</dbReference>
<evidence type="ECO:0000313" key="4">
    <source>
        <dbReference type="Proteomes" id="UP000737171"/>
    </source>
</evidence>
<protein>
    <submittedName>
        <fullName evidence="3">Plastocyanin</fullName>
    </submittedName>
</protein>
<dbReference type="EMBL" id="JABRWJ010000009">
    <property type="protein sequence ID" value="NRF70834.1"/>
    <property type="molecule type" value="Genomic_DNA"/>
</dbReference>
<feature type="signal peptide" evidence="2">
    <location>
        <begin position="1"/>
        <end position="20"/>
    </location>
</feature>
<evidence type="ECO:0000256" key="2">
    <source>
        <dbReference type="SAM" id="SignalP"/>
    </source>
</evidence>
<dbReference type="Proteomes" id="UP000737171">
    <property type="component" value="Unassembled WGS sequence"/>
</dbReference>
<evidence type="ECO:0000313" key="3">
    <source>
        <dbReference type="EMBL" id="NRF70834.1"/>
    </source>
</evidence>
<evidence type="ECO:0000256" key="1">
    <source>
        <dbReference type="ARBA" id="ARBA00004418"/>
    </source>
</evidence>
<keyword evidence="4" id="KW-1185">Reference proteome</keyword>
<gene>
    <name evidence="3" type="ORF">HLB44_27900</name>
</gene>
<dbReference type="SUPFAM" id="SSF49452">
    <property type="entry name" value="Starch-binding domain-like"/>
    <property type="match status" value="1"/>
</dbReference>
<keyword evidence="2" id="KW-0732">Signal</keyword>
<comment type="caution">
    <text evidence="3">The sequence shown here is derived from an EMBL/GenBank/DDBJ whole genome shotgun (WGS) entry which is preliminary data.</text>
</comment>
<dbReference type="RefSeq" id="WP_173130749.1">
    <property type="nucleotide sequence ID" value="NZ_JABRWJ010000009.1"/>
</dbReference>
<dbReference type="SUPFAM" id="SSF49503">
    <property type="entry name" value="Cupredoxins"/>
    <property type="match status" value="1"/>
</dbReference>
<sequence length="214" mass="22677">MKKLLALATLGLLLQASAQAGQVQVSVTAPDGQPVADVAVMVHPTAAWAAQPLPEPVLIAQRNIRFAPFVTVVPVGATVRFVNQDRFDHHVRSQPGGPLGNVPPAKQFEFRMAGAAGGKDGTAADLKMDVPGIVALGCHLHGSMRGHVVVSTTPWYAVTDDKGVATIANVPDGQVEVKLWHPEQLTEQAATRVQVAGNANADTKLNFAPRRRNR</sequence>
<organism evidence="3 4">
    <name type="scientific">Pseudaquabacterium terrae</name>
    <dbReference type="NCBI Taxonomy" id="2732868"/>
    <lineage>
        <taxon>Bacteria</taxon>
        <taxon>Pseudomonadati</taxon>
        <taxon>Pseudomonadota</taxon>
        <taxon>Betaproteobacteria</taxon>
        <taxon>Burkholderiales</taxon>
        <taxon>Sphaerotilaceae</taxon>
        <taxon>Pseudaquabacterium</taxon>
    </lineage>
</organism>
<dbReference type="InterPro" id="IPR013784">
    <property type="entry name" value="Carb-bd-like_fold"/>
</dbReference>
<reference evidence="3 4" key="1">
    <citation type="submission" date="2020-05" db="EMBL/GenBank/DDBJ databases">
        <title>Aquincola sp. isolate from soil.</title>
        <authorList>
            <person name="Han J."/>
            <person name="Kim D.-U."/>
        </authorList>
    </citation>
    <scope>NUCLEOTIDE SEQUENCE [LARGE SCALE GENOMIC DNA]</scope>
    <source>
        <strain evidence="3 4">S2</strain>
    </source>
</reference>